<name>A0AAQ1TXQ6_CORST</name>
<reference evidence="1 3" key="1">
    <citation type="submission" date="2019-06" db="EMBL/GenBank/DDBJ databases">
        <title>Draft genome sequence of Corynebacterium striatum NBRC 15291.</title>
        <authorList>
            <person name="Miura T."/>
            <person name="Furukawa M."/>
            <person name="Shimamura M."/>
            <person name="Ohyama Y."/>
            <person name="Yamazoe A."/>
            <person name="Kawasaki H."/>
        </authorList>
    </citation>
    <scope>NUCLEOTIDE SEQUENCE [LARGE SCALE GENOMIC DNA]</scope>
    <source>
        <strain evidence="1 3">NBRC 15291</strain>
    </source>
</reference>
<accession>A0AAQ1TXQ6</accession>
<evidence type="ECO:0000313" key="2">
    <source>
        <dbReference type="EMBL" id="GEA44709.1"/>
    </source>
</evidence>
<proteinExistence type="predicted"/>
<organism evidence="1 3">
    <name type="scientific">Corynebacterium striatum</name>
    <dbReference type="NCBI Taxonomy" id="43770"/>
    <lineage>
        <taxon>Bacteria</taxon>
        <taxon>Bacillati</taxon>
        <taxon>Actinomycetota</taxon>
        <taxon>Actinomycetes</taxon>
        <taxon>Mycobacteriales</taxon>
        <taxon>Corynebacteriaceae</taxon>
        <taxon>Corynebacterium</taxon>
    </lineage>
</organism>
<dbReference type="EMBL" id="BJLD01000001">
    <property type="protein sequence ID" value="GEA42052.1"/>
    <property type="molecule type" value="Genomic_DNA"/>
</dbReference>
<dbReference type="RefSeq" id="WP_005529656.1">
    <property type="nucleotide sequence ID" value="NZ_BJLD01000001.1"/>
</dbReference>
<gene>
    <name evidence="1" type="ORF">Cst04h_02220</name>
    <name evidence="2" type="ORF">Cst04h_28790</name>
</gene>
<evidence type="ECO:0008006" key="4">
    <source>
        <dbReference type="Google" id="ProtNLM"/>
    </source>
</evidence>
<evidence type="ECO:0000313" key="3">
    <source>
        <dbReference type="Proteomes" id="UP000315234"/>
    </source>
</evidence>
<dbReference type="AlphaFoldDB" id="A0AAQ1TXQ6"/>
<comment type="caution">
    <text evidence="1">The sequence shown here is derived from an EMBL/GenBank/DDBJ whole genome shotgun (WGS) entry which is preliminary data.</text>
</comment>
<dbReference type="EMBL" id="BJLD01000016">
    <property type="protein sequence ID" value="GEA44709.1"/>
    <property type="molecule type" value="Genomic_DNA"/>
</dbReference>
<sequence length="137" mass="14590">MLIFAQPTDVQKWADNTFDGVKLEPLIRRASSLVQYATRAARFDVQPSGMPDDPDVMDALRDATCEQVTVWVENDITPGKLEAGTAQVTSSSIGDASVGMSGAEAAAARDNAANTLCEYAQEILANAGLIGGFPWVR</sequence>
<dbReference type="Proteomes" id="UP000315234">
    <property type="component" value="Unassembled WGS sequence"/>
</dbReference>
<evidence type="ECO:0000313" key="1">
    <source>
        <dbReference type="EMBL" id="GEA42052.1"/>
    </source>
</evidence>
<protein>
    <recommendedName>
        <fullName evidence="4">Head-to-tail adaptor</fullName>
    </recommendedName>
</protein>